<dbReference type="GO" id="GO:0005886">
    <property type="term" value="C:plasma membrane"/>
    <property type="evidence" value="ECO:0007669"/>
    <property type="project" value="UniProtKB-SubCell"/>
</dbReference>
<evidence type="ECO:0000256" key="11">
    <source>
        <dbReference type="ARBA" id="ARBA00023170"/>
    </source>
</evidence>
<dbReference type="PANTHER" id="PTHR12625">
    <property type="entry name" value="LIPOCALIN-1 INTERACTING MEMBRANE RECEPTOR LIMR"/>
    <property type="match status" value="1"/>
</dbReference>
<dbReference type="InterPro" id="IPR008075">
    <property type="entry name" value="LIMR"/>
</dbReference>
<evidence type="ECO:0000256" key="9">
    <source>
        <dbReference type="ARBA" id="ARBA00022989"/>
    </source>
</evidence>
<evidence type="ECO:0000256" key="6">
    <source>
        <dbReference type="ARBA" id="ARBA00022687"/>
    </source>
</evidence>
<evidence type="ECO:0000256" key="8">
    <source>
        <dbReference type="ARBA" id="ARBA00022824"/>
    </source>
</evidence>
<keyword evidence="10 12" id="KW-0472">Membrane</keyword>
<evidence type="ECO:0000313" key="13">
    <source>
        <dbReference type="EMBL" id="KGL74493.1"/>
    </source>
</evidence>
<feature type="transmembrane region" description="Helical" evidence="12">
    <location>
        <begin position="175"/>
        <end position="202"/>
    </location>
</feature>
<keyword evidence="14" id="KW-1185">Reference proteome</keyword>
<feature type="transmembrane region" description="Helical" evidence="12">
    <location>
        <begin position="412"/>
        <end position="435"/>
    </location>
</feature>
<feature type="non-terminal residue" evidence="13">
    <location>
        <position position="1"/>
    </location>
</feature>
<feature type="transmembrane region" description="Helical" evidence="12">
    <location>
        <begin position="135"/>
        <end position="155"/>
    </location>
</feature>
<dbReference type="GO" id="GO:0005789">
    <property type="term" value="C:endoplasmic reticulum membrane"/>
    <property type="evidence" value="ECO:0007669"/>
    <property type="project" value="UniProtKB-SubCell"/>
</dbReference>
<evidence type="ECO:0000256" key="5">
    <source>
        <dbReference type="ARBA" id="ARBA00022583"/>
    </source>
</evidence>
<evidence type="ECO:0000256" key="10">
    <source>
        <dbReference type="ARBA" id="ARBA00023136"/>
    </source>
</evidence>
<dbReference type="GO" id="GO:0004888">
    <property type="term" value="F:transmembrane signaling receptor activity"/>
    <property type="evidence" value="ECO:0007669"/>
    <property type="project" value="TreeGrafter"/>
</dbReference>
<feature type="transmembrane region" description="Helical" evidence="12">
    <location>
        <begin position="322"/>
        <end position="355"/>
    </location>
</feature>
<protein>
    <submittedName>
        <fullName evidence="13">Protein LMBR1L</fullName>
    </submittedName>
</protein>
<feature type="transmembrane region" description="Helical" evidence="12">
    <location>
        <begin position="277"/>
        <end position="302"/>
    </location>
</feature>
<dbReference type="PANTHER" id="PTHR12625:SF2">
    <property type="entry name" value="PROTEIN LMBR1L"/>
    <property type="match status" value="1"/>
</dbReference>
<dbReference type="GO" id="GO:0016055">
    <property type="term" value="P:Wnt signaling pathway"/>
    <property type="evidence" value="ECO:0007669"/>
    <property type="project" value="UniProtKB-KW"/>
</dbReference>
<name>A0A099Z070_TINGU</name>
<feature type="transmembrane region" description="Helical" evidence="12">
    <location>
        <begin position="42"/>
        <end position="66"/>
    </location>
</feature>
<keyword evidence="6" id="KW-0879">Wnt signaling pathway</keyword>
<dbReference type="PRINTS" id="PR01692">
    <property type="entry name" value="LIPOCALINIMR"/>
</dbReference>
<dbReference type="Proteomes" id="UP000053641">
    <property type="component" value="Unassembled WGS sequence"/>
</dbReference>
<evidence type="ECO:0000256" key="4">
    <source>
        <dbReference type="ARBA" id="ARBA00022475"/>
    </source>
</evidence>
<gene>
    <name evidence="13" type="ORF">N309_14318</name>
</gene>
<dbReference type="AlphaFoldDB" id="A0A099Z070"/>
<dbReference type="GO" id="GO:0006898">
    <property type="term" value="P:receptor-mediated endocytosis"/>
    <property type="evidence" value="ECO:0007669"/>
    <property type="project" value="TreeGrafter"/>
</dbReference>
<evidence type="ECO:0000313" key="14">
    <source>
        <dbReference type="Proteomes" id="UP000053641"/>
    </source>
</evidence>
<accession>A0A099Z070</accession>
<comment type="similarity">
    <text evidence="3">Belongs to the LIMR family.</text>
</comment>
<keyword evidence="4" id="KW-1003">Cell membrane</keyword>
<feature type="non-terminal residue" evidence="13">
    <location>
        <position position="451"/>
    </location>
</feature>
<dbReference type="EMBL" id="KL887081">
    <property type="protein sequence ID" value="KGL74493.1"/>
    <property type="molecule type" value="Genomic_DNA"/>
</dbReference>
<keyword evidence="8" id="KW-0256">Endoplasmic reticulum</keyword>
<sequence length="451" mass="50073">LQICTLLFISLYLLCHFVITHFKKHTDFAEVHDDEDAAVNRIALALCTFTLAVSLGAVLLLPFSIISNEVLLCFPRSYYMQWLNGSLVHGLWNLVFLFSNLSLVFLMPFAYFFTESEGFAGSKKGIMARVYETSVVLLLLTLLVLGMVWVALALVDRDAASRESLHALWQCYLPYLYSCLSLLGLLLLLLCTPFGLCTMFTVMGKLLVKPRVSPPQAHLTRARCPAELRCRASPWQRNLGYPLAPPGTSCSPPQAHLTRARCPAELRCRASPWQRNLGYPLAMLGLLALTGISVLVVCFHVLELLLDEAAMPRGTQVQGGEALGQVSFSMLGCFGAVLQVVLIFYLMLCSVVGFYSSPLFTRLLPRRQDTPLPKIIGNCVSLLVLSSALPIFSRTLGITRFDLLGHFGRFNWLGNFYLVFLYNVAFVALAALCLAREVTWAVQAELLRAFG</sequence>
<proteinExistence type="inferred from homology"/>
<feature type="transmembrane region" description="Helical" evidence="12">
    <location>
        <begin position="6"/>
        <end position="22"/>
    </location>
</feature>
<feature type="transmembrane region" description="Helical" evidence="12">
    <location>
        <begin position="86"/>
        <end position="114"/>
    </location>
</feature>
<organism evidence="13 14">
    <name type="scientific">Tinamus guttatus</name>
    <name type="common">White-throated tinamou</name>
    <dbReference type="NCBI Taxonomy" id="94827"/>
    <lineage>
        <taxon>Eukaryota</taxon>
        <taxon>Metazoa</taxon>
        <taxon>Chordata</taxon>
        <taxon>Craniata</taxon>
        <taxon>Vertebrata</taxon>
        <taxon>Euteleostomi</taxon>
        <taxon>Archelosauria</taxon>
        <taxon>Archosauria</taxon>
        <taxon>Dinosauria</taxon>
        <taxon>Saurischia</taxon>
        <taxon>Theropoda</taxon>
        <taxon>Coelurosauria</taxon>
        <taxon>Aves</taxon>
        <taxon>Palaeognathae</taxon>
        <taxon>Tinamiformes</taxon>
        <taxon>Tinamidae</taxon>
        <taxon>Tinamus</taxon>
    </lineage>
</organism>
<dbReference type="STRING" id="94827.A0A099Z070"/>
<keyword evidence="11" id="KW-0675">Receptor</keyword>
<keyword evidence="7 12" id="KW-0812">Transmembrane</keyword>
<evidence type="ECO:0000256" key="3">
    <source>
        <dbReference type="ARBA" id="ARBA00010487"/>
    </source>
</evidence>
<dbReference type="Pfam" id="PF04791">
    <property type="entry name" value="LMBR1"/>
    <property type="match status" value="2"/>
</dbReference>
<dbReference type="InterPro" id="IPR006876">
    <property type="entry name" value="LMBR1-like_membr_prot"/>
</dbReference>
<evidence type="ECO:0000256" key="12">
    <source>
        <dbReference type="SAM" id="Phobius"/>
    </source>
</evidence>
<feature type="transmembrane region" description="Helical" evidence="12">
    <location>
        <begin position="375"/>
        <end position="392"/>
    </location>
</feature>
<evidence type="ECO:0000256" key="1">
    <source>
        <dbReference type="ARBA" id="ARBA00004477"/>
    </source>
</evidence>
<keyword evidence="9 12" id="KW-1133">Transmembrane helix</keyword>
<evidence type="ECO:0000256" key="7">
    <source>
        <dbReference type="ARBA" id="ARBA00022692"/>
    </source>
</evidence>
<keyword evidence="5" id="KW-0254">Endocytosis</keyword>
<evidence type="ECO:0000256" key="2">
    <source>
        <dbReference type="ARBA" id="ARBA00004651"/>
    </source>
</evidence>
<reference evidence="13 14" key="1">
    <citation type="submission" date="2014-06" db="EMBL/GenBank/DDBJ databases">
        <title>Genome evolution of avian class.</title>
        <authorList>
            <person name="Zhang G."/>
            <person name="Li C."/>
        </authorList>
    </citation>
    <scope>NUCLEOTIDE SEQUENCE [LARGE SCALE GENOMIC DNA]</scope>
    <source>
        <strain evidence="13">BGI_N309</strain>
    </source>
</reference>
<comment type="subcellular location">
    <subcellularLocation>
        <location evidence="2">Cell membrane</location>
        <topology evidence="2">Multi-pass membrane protein</topology>
    </subcellularLocation>
    <subcellularLocation>
        <location evidence="1">Endoplasmic reticulum membrane</location>
        <topology evidence="1">Multi-pass membrane protein</topology>
    </subcellularLocation>
</comment>